<accession>A0A517RL17</accession>
<dbReference type="PANTHER" id="PTHR13806">
    <property type="entry name" value="FLOTILLIN-RELATED"/>
    <property type="match status" value="1"/>
</dbReference>
<dbReference type="InterPro" id="IPR036013">
    <property type="entry name" value="Band_7/SPFH_dom_sf"/>
</dbReference>
<feature type="transmembrane region" description="Helical" evidence="3">
    <location>
        <begin position="18"/>
        <end position="41"/>
    </location>
</feature>
<keyword evidence="3" id="KW-0812">Transmembrane</keyword>
<keyword evidence="3" id="KW-1133">Transmembrane helix</keyword>
<dbReference type="GO" id="GO:0012505">
    <property type="term" value="C:endomembrane system"/>
    <property type="evidence" value="ECO:0007669"/>
    <property type="project" value="UniProtKB-SubCell"/>
</dbReference>
<name>A0A517RL17_9PLAN</name>
<dbReference type="AlphaFoldDB" id="A0A517RL17"/>
<protein>
    <submittedName>
        <fullName evidence="4">Inner membrane protein YqiK</fullName>
    </submittedName>
</protein>
<sequence>MSISAIYFSSSYLLGLELFGSSFITMVIIGGAILFGLAVAISRFYRKVGPEEALVLTGAGGLRVATGEGIIVIPVLHRADQMDLSVKRIEIARKGEVGLICRDNIRADIEVAFFVRVNNTVGDIRNVAQSLGCDRASSREALVELFDAKFSEALKTVGKHFDFVELYNERDKFKEEILKIIGTDLNGYVLDDCAIDYLEQTPLEKLSPTNILDAEGIKKITDLTAREHVLSNNITREKEKTIKKQDVEAQETILELERQRVEAVEKQTREIAALTAREQAEARRVEHEERLKAESARIRTDEELAIAEENKLRQVIVAEKSKQRTDAVETERVEKDRLLEVKERERVVGVADIEKDKAIEVEKRNIQEVIRERVIVERAVVEEQERIKDTEEFAGADRLKQVTVTKAEMEAEENLVKEVKAAEAQKTSAELLAEKVVIEAEAEKTATEKKSDAIKVMAEAKTADGAAIGLADAQVMIAKATATEKAGQAEANVMIAKAEGVQKTGEAEANVMIAKADGTEKAGTAEATVMKLKFSSEATGIVEKAKAMKLFDGVGREHEEFKIKINKDKDIELAAIAAQQEIAEAQAGIVGEALKSARIDIVGGETTFFDKIVDSIKSGKSIDRFVHNSETLTDIKNTFFNGNPDYFEDQLQTFISRFGMSFEDVKNLSVAALISQLLVQADSDEDKSVLNRLLETVKNLGISDKKVSSFINAKVKK</sequence>
<evidence type="ECO:0000256" key="3">
    <source>
        <dbReference type="SAM" id="Phobius"/>
    </source>
</evidence>
<keyword evidence="5" id="KW-1185">Reference proteome</keyword>
<organism evidence="4 5">
    <name type="scientific">Gimesia alba</name>
    <dbReference type="NCBI Taxonomy" id="2527973"/>
    <lineage>
        <taxon>Bacteria</taxon>
        <taxon>Pseudomonadati</taxon>
        <taxon>Planctomycetota</taxon>
        <taxon>Planctomycetia</taxon>
        <taxon>Planctomycetales</taxon>
        <taxon>Planctomycetaceae</taxon>
        <taxon>Gimesia</taxon>
    </lineage>
</organism>
<keyword evidence="3" id="KW-0472">Membrane</keyword>
<reference evidence="4 5" key="1">
    <citation type="submission" date="2019-02" db="EMBL/GenBank/DDBJ databases">
        <title>Deep-cultivation of Planctomycetes and their phenomic and genomic characterization uncovers novel biology.</title>
        <authorList>
            <person name="Wiegand S."/>
            <person name="Jogler M."/>
            <person name="Boedeker C."/>
            <person name="Pinto D."/>
            <person name="Vollmers J."/>
            <person name="Rivas-Marin E."/>
            <person name="Kohn T."/>
            <person name="Peeters S.H."/>
            <person name="Heuer A."/>
            <person name="Rast P."/>
            <person name="Oberbeckmann S."/>
            <person name="Bunk B."/>
            <person name="Jeske O."/>
            <person name="Meyerdierks A."/>
            <person name="Storesund J.E."/>
            <person name="Kallscheuer N."/>
            <person name="Luecker S."/>
            <person name="Lage O.M."/>
            <person name="Pohl T."/>
            <person name="Merkel B.J."/>
            <person name="Hornburger P."/>
            <person name="Mueller R.-W."/>
            <person name="Bruemmer F."/>
            <person name="Labrenz M."/>
            <person name="Spormann A.M."/>
            <person name="Op den Camp H."/>
            <person name="Overmann J."/>
            <person name="Amann R."/>
            <person name="Jetten M.S.M."/>
            <person name="Mascher T."/>
            <person name="Medema M.H."/>
            <person name="Devos D.P."/>
            <person name="Kaster A.-K."/>
            <person name="Ovreas L."/>
            <person name="Rohde M."/>
            <person name="Galperin M.Y."/>
            <person name="Jogler C."/>
        </authorList>
    </citation>
    <scope>NUCLEOTIDE SEQUENCE [LARGE SCALE GENOMIC DNA]</scope>
    <source>
        <strain evidence="4 5">Pan241w</strain>
    </source>
</reference>
<dbReference type="EMBL" id="CP036269">
    <property type="protein sequence ID" value="QDT44586.1"/>
    <property type="molecule type" value="Genomic_DNA"/>
</dbReference>
<gene>
    <name evidence="4" type="primary">yqiK</name>
    <name evidence="4" type="ORF">Pan241w_46990</name>
</gene>
<dbReference type="OrthoDB" id="9815577at2"/>
<evidence type="ECO:0000256" key="1">
    <source>
        <dbReference type="ARBA" id="ARBA00004308"/>
    </source>
</evidence>
<keyword evidence="2" id="KW-0175">Coiled coil</keyword>
<dbReference type="KEGG" id="gaz:Pan241w_46990"/>
<proteinExistence type="predicted"/>
<feature type="transmembrane region" description="Helical" evidence="3">
    <location>
        <begin position="53"/>
        <end position="76"/>
    </location>
</feature>
<comment type="subcellular location">
    <subcellularLocation>
        <location evidence="1">Endomembrane system</location>
    </subcellularLocation>
</comment>
<evidence type="ECO:0000313" key="4">
    <source>
        <dbReference type="EMBL" id="QDT44586.1"/>
    </source>
</evidence>
<feature type="coiled-coil region" evidence="2">
    <location>
        <begin position="247"/>
        <end position="297"/>
    </location>
</feature>
<dbReference type="CDD" id="cd03399">
    <property type="entry name" value="SPFH_flotillin"/>
    <property type="match status" value="1"/>
</dbReference>
<evidence type="ECO:0000313" key="5">
    <source>
        <dbReference type="Proteomes" id="UP000317171"/>
    </source>
</evidence>
<dbReference type="Proteomes" id="UP000317171">
    <property type="component" value="Chromosome"/>
</dbReference>
<dbReference type="InterPro" id="IPR027705">
    <property type="entry name" value="Flotillin_fam"/>
</dbReference>
<dbReference type="SUPFAM" id="SSF117892">
    <property type="entry name" value="Band 7/SPFH domain"/>
    <property type="match status" value="1"/>
</dbReference>
<dbReference type="GO" id="GO:0005886">
    <property type="term" value="C:plasma membrane"/>
    <property type="evidence" value="ECO:0007669"/>
    <property type="project" value="TreeGrafter"/>
</dbReference>
<evidence type="ECO:0000256" key="2">
    <source>
        <dbReference type="SAM" id="Coils"/>
    </source>
</evidence>
<dbReference type="PANTHER" id="PTHR13806:SF31">
    <property type="entry name" value="FLOTILLIN-LIKE PROTEIN 1-RELATED"/>
    <property type="match status" value="1"/>
</dbReference>
<dbReference type="Gene3D" id="3.30.479.30">
    <property type="entry name" value="Band 7 domain"/>
    <property type="match status" value="1"/>
</dbReference>